<keyword evidence="2" id="KW-1185">Reference proteome</keyword>
<proteinExistence type="predicted"/>
<dbReference type="InterPro" id="IPR006175">
    <property type="entry name" value="YjgF/YER057c/UK114"/>
</dbReference>
<dbReference type="Gene3D" id="3.30.1330.40">
    <property type="entry name" value="RutC-like"/>
    <property type="match status" value="1"/>
</dbReference>
<dbReference type="Pfam" id="PF01042">
    <property type="entry name" value="Ribonuc_L-PSP"/>
    <property type="match status" value="1"/>
</dbReference>
<dbReference type="SUPFAM" id="SSF55298">
    <property type="entry name" value="YjgF-like"/>
    <property type="match status" value="1"/>
</dbReference>
<evidence type="ECO:0000313" key="1">
    <source>
        <dbReference type="EMBL" id="ROV92518.1"/>
    </source>
</evidence>
<evidence type="ECO:0000313" key="2">
    <source>
        <dbReference type="Proteomes" id="UP000284375"/>
    </source>
</evidence>
<protein>
    <submittedName>
        <fullName evidence="1">Uncharacterized protein</fullName>
    </submittedName>
</protein>
<dbReference type="OrthoDB" id="309640at2759"/>
<gene>
    <name evidence="1" type="ORF">VSDG_06641</name>
</gene>
<dbReference type="STRING" id="252740.A0A423VNF1"/>
<comment type="caution">
    <text evidence="1">The sequence shown here is derived from an EMBL/GenBank/DDBJ whole genome shotgun (WGS) entry which is preliminary data.</text>
</comment>
<dbReference type="AlphaFoldDB" id="A0A423VNF1"/>
<reference evidence="1 2" key="1">
    <citation type="submission" date="2015-09" db="EMBL/GenBank/DDBJ databases">
        <title>Host preference determinants of Valsa canker pathogens revealed by comparative genomics.</title>
        <authorList>
            <person name="Yin Z."/>
            <person name="Huang L."/>
        </authorList>
    </citation>
    <scope>NUCLEOTIDE SEQUENCE [LARGE SCALE GENOMIC DNA]</scope>
    <source>
        <strain evidence="1 2">YSFL</strain>
    </source>
</reference>
<dbReference type="EMBL" id="LJZO01000037">
    <property type="protein sequence ID" value="ROV92518.1"/>
    <property type="molecule type" value="Genomic_DNA"/>
</dbReference>
<name>A0A423VNF1_CYTCH</name>
<dbReference type="CDD" id="cd00448">
    <property type="entry name" value="YjgF_YER057c_UK114_family"/>
    <property type="match status" value="1"/>
</dbReference>
<dbReference type="InterPro" id="IPR035959">
    <property type="entry name" value="RutC-like_sf"/>
</dbReference>
<dbReference type="Proteomes" id="UP000284375">
    <property type="component" value="Unassembled WGS sequence"/>
</dbReference>
<accession>A0A423VNF1</accession>
<sequence length="156" mass="16931">MRQPAGRVPSLIFCAGQTATGEIKQATSLKQVLWLAGSSIEKIVKINVYLASMQDFAAMNEAYIAFLPYQCLDSIIVLATAAMILSTAATNLGLSPQHVAEQRLAQVVGADEEYVDGGTPITVYRWLVLRDNRHVDSEELGPMAKAMKGSVTEEML</sequence>
<organism evidence="1 2">
    <name type="scientific">Cytospora chrysosperma</name>
    <name type="common">Cytospora canker fungus</name>
    <name type="synonym">Sphaeria chrysosperma</name>
    <dbReference type="NCBI Taxonomy" id="252740"/>
    <lineage>
        <taxon>Eukaryota</taxon>
        <taxon>Fungi</taxon>
        <taxon>Dikarya</taxon>
        <taxon>Ascomycota</taxon>
        <taxon>Pezizomycotina</taxon>
        <taxon>Sordariomycetes</taxon>
        <taxon>Sordariomycetidae</taxon>
        <taxon>Diaporthales</taxon>
        <taxon>Cytosporaceae</taxon>
        <taxon>Cytospora</taxon>
    </lineage>
</organism>